<organism evidence="1">
    <name type="scientific">marine sediment metagenome</name>
    <dbReference type="NCBI Taxonomy" id="412755"/>
    <lineage>
        <taxon>unclassified sequences</taxon>
        <taxon>metagenomes</taxon>
        <taxon>ecological metagenomes</taxon>
    </lineage>
</organism>
<protein>
    <submittedName>
        <fullName evidence="1">Uncharacterized protein</fullName>
    </submittedName>
</protein>
<evidence type="ECO:0000313" key="1">
    <source>
        <dbReference type="EMBL" id="GAG22321.1"/>
    </source>
</evidence>
<name>X0XBI4_9ZZZZ</name>
<dbReference type="AlphaFoldDB" id="X0XBI4"/>
<comment type="caution">
    <text evidence="1">The sequence shown here is derived from an EMBL/GenBank/DDBJ whole genome shotgun (WGS) entry which is preliminary data.</text>
</comment>
<dbReference type="EMBL" id="BARS01033125">
    <property type="protein sequence ID" value="GAG22321.1"/>
    <property type="molecule type" value="Genomic_DNA"/>
</dbReference>
<proteinExistence type="predicted"/>
<reference evidence="1" key="1">
    <citation type="journal article" date="2014" name="Front. Microbiol.">
        <title>High frequency of phylogenetically diverse reductive dehalogenase-homologous genes in deep subseafloor sedimentary metagenomes.</title>
        <authorList>
            <person name="Kawai M."/>
            <person name="Futagami T."/>
            <person name="Toyoda A."/>
            <person name="Takaki Y."/>
            <person name="Nishi S."/>
            <person name="Hori S."/>
            <person name="Arai W."/>
            <person name="Tsubouchi T."/>
            <person name="Morono Y."/>
            <person name="Uchiyama I."/>
            <person name="Ito T."/>
            <person name="Fujiyama A."/>
            <person name="Inagaki F."/>
            <person name="Takami H."/>
        </authorList>
    </citation>
    <scope>NUCLEOTIDE SEQUENCE</scope>
    <source>
        <strain evidence="1">Expedition CK06-06</strain>
    </source>
</reference>
<gene>
    <name evidence="1" type="ORF">S01H1_51330</name>
</gene>
<sequence length="202" mass="23746">MSLITYDITKPFPFEQLSLENPHGVQGGAYFSKIRINGNPFLFQTPKCTTKSGIVTTEKKVYCDLILTSENDQFIQFLQELEKAVQTLIYEKRNIWFHNDMEMENIEYFFNPLIRTYKKKFLVRTYIQQPKHIKSTESLQIYDEMENALTIEDVKKEKKVVALLEGLGIKFTSSSFHLELCLRQAMVLEDKPIFHKCLIQMK</sequence>
<accession>X0XBI4</accession>
<feature type="non-terminal residue" evidence="1">
    <location>
        <position position="202"/>
    </location>
</feature>